<dbReference type="InterPro" id="IPR045247">
    <property type="entry name" value="Oye-like"/>
</dbReference>
<proteinExistence type="inferred from homology"/>
<dbReference type="SUPFAM" id="SSF51395">
    <property type="entry name" value="FMN-linked oxidoreductases"/>
    <property type="match status" value="1"/>
</dbReference>
<keyword evidence="4" id="KW-0288">FMN</keyword>
<dbReference type="GO" id="GO:0005829">
    <property type="term" value="C:cytosol"/>
    <property type="evidence" value="ECO:0007669"/>
    <property type="project" value="UniProtKB-ARBA"/>
</dbReference>
<organism evidence="8 9">
    <name type="scientific">Saponaria officinalis</name>
    <name type="common">Common soapwort</name>
    <name type="synonym">Lychnis saponaria</name>
    <dbReference type="NCBI Taxonomy" id="3572"/>
    <lineage>
        <taxon>Eukaryota</taxon>
        <taxon>Viridiplantae</taxon>
        <taxon>Streptophyta</taxon>
        <taxon>Embryophyta</taxon>
        <taxon>Tracheophyta</taxon>
        <taxon>Spermatophyta</taxon>
        <taxon>Magnoliopsida</taxon>
        <taxon>eudicotyledons</taxon>
        <taxon>Gunneridae</taxon>
        <taxon>Pentapetalae</taxon>
        <taxon>Caryophyllales</taxon>
        <taxon>Caryophyllaceae</taxon>
        <taxon>Caryophylleae</taxon>
        <taxon>Saponaria</taxon>
    </lineage>
</organism>
<evidence type="ECO:0000256" key="2">
    <source>
        <dbReference type="ARBA" id="ARBA00005979"/>
    </source>
</evidence>
<evidence type="ECO:0000256" key="4">
    <source>
        <dbReference type="ARBA" id="ARBA00022643"/>
    </source>
</evidence>
<name>A0AAW1H6T1_SAPOF</name>
<dbReference type="Pfam" id="PF00724">
    <property type="entry name" value="Oxidored_FMN"/>
    <property type="match status" value="1"/>
</dbReference>
<evidence type="ECO:0000256" key="5">
    <source>
        <dbReference type="ARBA" id="ARBA00022857"/>
    </source>
</evidence>
<keyword evidence="6" id="KW-0560">Oxidoreductase</keyword>
<dbReference type="FunFam" id="3.20.20.70:FF:000059">
    <property type="entry name" value="N-ethylmaleimide reductase, FMN-linked"/>
    <property type="match status" value="1"/>
</dbReference>
<accession>A0AAW1H6T1</accession>
<dbReference type="GO" id="GO:0016629">
    <property type="term" value="F:12-oxophytodienoate reductase activity"/>
    <property type="evidence" value="ECO:0007669"/>
    <property type="project" value="TreeGrafter"/>
</dbReference>
<dbReference type="InterPro" id="IPR013785">
    <property type="entry name" value="Aldolase_TIM"/>
</dbReference>
<keyword evidence="9" id="KW-1185">Reference proteome</keyword>
<dbReference type="GO" id="GO:0009695">
    <property type="term" value="P:jasmonic acid biosynthetic process"/>
    <property type="evidence" value="ECO:0007669"/>
    <property type="project" value="TreeGrafter"/>
</dbReference>
<dbReference type="GO" id="GO:0005777">
    <property type="term" value="C:peroxisome"/>
    <property type="evidence" value="ECO:0007669"/>
    <property type="project" value="TreeGrafter"/>
</dbReference>
<dbReference type="EMBL" id="JBDFQZ010000013">
    <property type="protein sequence ID" value="KAK9670668.1"/>
    <property type="molecule type" value="Genomic_DNA"/>
</dbReference>
<dbReference type="Gene3D" id="3.20.20.70">
    <property type="entry name" value="Aldolase class I"/>
    <property type="match status" value="1"/>
</dbReference>
<gene>
    <name evidence="8" type="ORF">RND81_13G216700</name>
</gene>
<evidence type="ECO:0000256" key="3">
    <source>
        <dbReference type="ARBA" id="ARBA00022630"/>
    </source>
</evidence>
<evidence type="ECO:0000313" key="9">
    <source>
        <dbReference type="Proteomes" id="UP001443914"/>
    </source>
</evidence>
<sequence>MVKENHDELLSPHKVGKLELSHRVVMGAMTRCRALGSMPNQAMVEYYSQRATPGGLLISEGAFTSPMAAGYPHCAGIYLEEHVQAWKKVTDAVHEKGGFIYCQLWHCGRASHTAYQPGGEAPVSSTNEPISSRWKVVLPDGSLDDYSRPRALTSSEILELIEEHRQSAIRAVRAGFDGVEIHAAYGFLIDQFLKDGINDRTDEYGGSLENRCRFLFQIVNAVAGAIGMEKVAVKISPTLYHQGAHDSDPLALGLAVVEGLNKLQEEVGLKLSYLQIQAGTLGDGISKNEAEILRKIRDAYQGNFILSGGFNRELGMKAISEGDADLIAFARFFISNPDLVHRFKVNAPLTQYDDSTFYTQDPVVGYTDYPFLDAVSEP</sequence>
<comment type="caution">
    <text evidence="8">The sequence shown here is derived from an EMBL/GenBank/DDBJ whole genome shotgun (WGS) entry which is preliminary data.</text>
</comment>
<keyword evidence="3" id="KW-0285">Flavoprotein</keyword>
<dbReference type="Proteomes" id="UP001443914">
    <property type="component" value="Unassembled WGS sequence"/>
</dbReference>
<dbReference type="PANTHER" id="PTHR22893">
    <property type="entry name" value="NADH OXIDOREDUCTASE-RELATED"/>
    <property type="match status" value="1"/>
</dbReference>
<reference evidence="8" key="1">
    <citation type="submission" date="2024-03" db="EMBL/GenBank/DDBJ databases">
        <title>WGS assembly of Saponaria officinalis var. Norfolk2.</title>
        <authorList>
            <person name="Jenkins J."/>
            <person name="Shu S."/>
            <person name="Grimwood J."/>
            <person name="Barry K."/>
            <person name="Goodstein D."/>
            <person name="Schmutz J."/>
            <person name="Leebens-Mack J."/>
            <person name="Osbourn A."/>
        </authorList>
    </citation>
    <scope>NUCLEOTIDE SEQUENCE [LARGE SCALE GENOMIC DNA]</scope>
    <source>
        <strain evidence="8">JIC</strain>
    </source>
</reference>
<dbReference type="PANTHER" id="PTHR22893:SF112">
    <property type="entry name" value="12-OXOPHYTODIENOATE REDUCTASE 3"/>
    <property type="match status" value="1"/>
</dbReference>
<dbReference type="GO" id="GO:0031408">
    <property type="term" value="P:oxylipin biosynthetic process"/>
    <property type="evidence" value="ECO:0007669"/>
    <property type="project" value="TreeGrafter"/>
</dbReference>
<comment type="cofactor">
    <cofactor evidence="1">
        <name>FMN</name>
        <dbReference type="ChEBI" id="CHEBI:58210"/>
    </cofactor>
</comment>
<dbReference type="AlphaFoldDB" id="A0AAW1H6T1"/>
<evidence type="ECO:0000256" key="6">
    <source>
        <dbReference type="ARBA" id="ARBA00023002"/>
    </source>
</evidence>
<dbReference type="CDD" id="cd02933">
    <property type="entry name" value="OYE_like_FMN"/>
    <property type="match status" value="1"/>
</dbReference>
<keyword evidence="5" id="KW-0521">NADP</keyword>
<evidence type="ECO:0000256" key="1">
    <source>
        <dbReference type="ARBA" id="ARBA00001917"/>
    </source>
</evidence>
<dbReference type="GO" id="GO:0010181">
    <property type="term" value="F:FMN binding"/>
    <property type="evidence" value="ECO:0007669"/>
    <property type="project" value="InterPro"/>
</dbReference>
<evidence type="ECO:0000313" key="8">
    <source>
        <dbReference type="EMBL" id="KAK9670668.1"/>
    </source>
</evidence>
<dbReference type="InterPro" id="IPR001155">
    <property type="entry name" value="OxRdtase_FMN_N"/>
</dbReference>
<feature type="domain" description="NADH:flavin oxidoreductase/NADH oxidase N-terminal" evidence="7">
    <location>
        <begin position="9"/>
        <end position="347"/>
    </location>
</feature>
<evidence type="ECO:0000259" key="7">
    <source>
        <dbReference type="Pfam" id="PF00724"/>
    </source>
</evidence>
<comment type="similarity">
    <text evidence="2">Belongs to the NADH:flavin oxidoreductase/NADH oxidase family.</text>
</comment>
<protein>
    <recommendedName>
        <fullName evidence="7">NADH:flavin oxidoreductase/NADH oxidase N-terminal domain-containing protein</fullName>
    </recommendedName>
</protein>